<dbReference type="InterPro" id="IPR001851">
    <property type="entry name" value="ABC_transp_permease"/>
</dbReference>
<dbReference type="GO" id="GO:0015188">
    <property type="term" value="F:L-isoleucine transmembrane transporter activity"/>
    <property type="evidence" value="ECO:0007669"/>
    <property type="project" value="TreeGrafter"/>
</dbReference>
<feature type="transmembrane region" description="Helical" evidence="10">
    <location>
        <begin position="12"/>
        <end position="32"/>
    </location>
</feature>
<dbReference type="PANTHER" id="PTHR11795">
    <property type="entry name" value="BRANCHED-CHAIN AMINO ACID TRANSPORT SYSTEM PERMEASE PROTEIN LIVH"/>
    <property type="match status" value="1"/>
</dbReference>
<sequence length="293" mass="30994">MSNFLNQLINGLHVGSIYALIALGYTMVYGIVRLINFAHGDIIMVGAYAMLFIVTWLGKEFLWVAALGGVVVCALFGVVIERVAYKPLRNAPRISALITAIGVSFLLENGFQLLFSADYRPFPAVFPSTPLQLGSVRISMGTLVTIAIVLGLMVLLTLFVQNTRMGKAMRAVSEDMSAAQLMGINVNNTITLTFAIGSALAAVGSLLYCAAYPQVQPYMGSMLGLKAFIAAVLGGIGIMPGAMLGGFIMGIAESLTKGYVSTQLADAVVFGILIVVLLVKPSGIMGKTLSEKV</sequence>
<feature type="transmembrane region" description="Helical" evidence="10">
    <location>
        <begin position="96"/>
        <end position="115"/>
    </location>
</feature>
<keyword evidence="8 10" id="KW-0472">Membrane</keyword>
<keyword evidence="3" id="KW-1003">Cell membrane</keyword>
<gene>
    <name evidence="11" type="ORF">IAA66_08350</name>
</gene>
<keyword evidence="4" id="KW-0997">Cell inner membrane</keyword>
<feature type="transmembrane region" description="Helical" evidence="10">
    <location>
        <begin position="227"/>
        <end position="252"/>
    </location>
</feature>
<evidence type="ECO:0000256" key="2">
    <source>
        <dbReference type="ARBA" id="ARBA00022448"/>
    </source>
</evidence>
<proteinExistence type="inferred from homology"/>
<evidence type="ECO:0000256" key="4">
    <source>
        <dbReference type="ARBA" id="ARBA00022519"/>
    </source>
</evidence>
<dbReference type="GO" id="GO:1903806">
    <property type="term" value="P:L-isoleucine import across plasma membrane"/>
    <property type="evidence" value="ECO:0007669"/>
    <property type="project" value="TreeGrafter"/>
</dbReference>
<feature type="transmembrane region" description="Helical" evidence="10">
    <location>
        <begin position="190"/>
        <end position="215"/>
    </location>
</feature>
<comment type="caution">
    <text evidence="11">The sequence shown here is derived from an EMBL/GenBank/DDBJ whole genome shotgun (WGS) entry which is preliminary data.</text>
</comment>
<dbReference type="AlphaFoldDB" id="A0A9D1CIX2"/>
<name>A0A9D1CIX2_9FIRM</name>
<evidence type="ECO:0000256" key="7">
    <source>
        <dbReference type="ARBA" id="ARBA00022989"/>
    </source>
</evidence>
<dbReference type="PANTHER" id="PTHR11795:SF371">
    <property type="entry name" value="HIGH-AFFINITY BRANCHED-CHAIN AMINO ACID TRANSPORT SYSTEM PERMEASE PROTEIN LIVH"/>
    <property type="match status" value="1"/>
</dbReference>
<evidence type="ECO:0000256" key="9">
    <source>
        <dbReference type="ARBA" id="ARBA00037998"/>
    </source>
</evidence>
<dbReference type="GO" id="GO:0005886">
    <property type="term" value="C:plasma membrane"/>
    <property type="evidence" value="ECO:0007669"/>
    <property type="project" value="UniProtKB-SubCell"/>
</dbReference>
<dbReference type="Pfam" id="PF02653">
    <property type="entry name" value="BPD_transp_2"/>
    <property type="match status" value="1"/>
</dbReference>
<accession>A0A9D1CIX2</accession>
<protein>
    <submittedName>
        <fullName evidence="11">Branched-chain amino acid ABC transporter permease</fullName>
    </submittedName>
</protein>
<dbReference type="Proteomes" id="UP000886819">
    <property type="component" value="Unassembled WGS sequence"/>
</dbReference>
<feature type="transmembrane region" description="Helical" evidence="10">
    <location>
        <begin position="264"/>
        <end position="284"/>
    </location>
</feature>
<feature type="transmembrane region" description="Helical" evidence="10">
    <location>
        <begin position="39"/>
        <end position="57"/>
    </location>
</feature>
<organism evidence="11 12">
    <name type="scientific">Candidatus Avichristensenella intestinipullorum</name>
    <dbReference type="NCBI Taxonomy" id="2840693"/>
    <lineage>
        <taxon>Bacteria</taxon>
        <taxon>Bacillati</taxon>
        <taxon>Bacillota</taxon>
        <taxon>Clostridia</taxon>
        <taxon>Candidatus Avichristensenella</taxon>
    </lineage>
</organism>
<comment type="similarity">
    <text evidence="9">Belongs to the binding-protein-dependent transport system permease family. LivHM subfamily.</text>
</comment>
<keyword evidence="2" id="KW-0813">Transport</keyword>
<evidence type="ECO:0000313" key="11">
    <source>
        <dbReference type="EMBL" id="HIQ63576.1"/>
    </source>
</evidence>
<dbReference type="GO" id="GO:0005304">
    <property type="term" value="F:L-valine transmembrane transporter activity"/>
    <property type="evidence" value="ECO:0007669"/>
    <property type="project" value="TreeGrafter"/>
</dbReference>
<reference evidence="11" key="2">
    <citation type="journal article" date="2021" name="PeerJ">
        <title>Extensive microbial diversity within the chicken gut microbiome revealed by metagenomics and culture.</title>
        <authorList>
            <person name="Gilroy R."/>
            <person name="Ravi A."/>
            <person name="Getino M."/>
            <person name="Pursley I."/>
            <person name="Horton D.L."/>
            <person name="Alikhan N.F."/>
            <person name="Baker D."/>
            <person name="Gharbi K."/>
            <person name="Hall N."/>
            <person name="Watson M."/>
            <person name="Adriaenssens E.M."/>
            <person name="Foster-Nyarko E."/>
            <person name="Jarju S."/>
            <person name="Secka A."/>
            <person name="Antonio M."/>
            <person name="Oren A."/>
            <person name="Chaudhuri R.R."/>
            <person name="La Ragione R."/>
            <person name="Hildebrand F."/>
            <person name="Pallen M.J."/>
        </authorList>
    </citation>
    <scope>NUCLEOTIDE SEQUENCE</scope>
    <source>
        <strain evidence="11">ChiHile30-977</strain>
    </source>
</reference>
<evidence type="ECO:0000256" key="1">
    <source>
        <dbReference type="ARBA" id="ARBA00004651"/>
    </source>
</evidence>
<keyword evidence="7 10" id="KW-1133">Transmembrane helix</keyword>
<evidence type="ECO:0000256" key="6">
    <source>
        <dbReference type="ARBA" id="ARBA00022970"/>
    </source>
</evidence>
<dbReference type="GO" id="GO:0015192">
    <property type="term" value="F:L-phenylalanine transmembrane transporter activity"/>
    <property type="evidence" value="ECO:0007669"/>
    <property type="project" value="TreeGrafter"/>
</dbReference>
<keyword evidence="5 10" id="KW-0812">Transmembrane</keyword>
<feature type="transmembrane region" description="Helical" evidence="10">
    <location>
        <begin position="135"/>
        <end position="160"/>
    </location>
</feature>
<comment type="subcellular location">
    <subcellularLocation>
        <location evidence="1">Cell membrane</location>
        <topology evidence="1">Multi-pass membrane protein</topology>
    </subcellularLocation>
</comment>
<evidence type="ECO:0000256" key="3">
    <source>
        <dbReference type="ARBA" id="ARBA00022475"/>
    </source>
</evidence>
<keyword evidence="6" id="KW-0029">Amino-acid transport</keyword>
<dbReference type="GO" id="GO:0015808">
    <property type="term" value="P:L-alanine transport"/>
    <property type="evidence" value="ECO:0007669"/>
    <property type="project" value="TreeGrafter"/>
</dbReference>
<dbReference type="GO" id="GO:0015190">
    <property type="term" value="F:L-leucine transmembrane transporter activity"/>
    <property type="evidence" value="ECO:0007669"/>
    <property type="project" value="TreeGrafter"/>
</dbReference>
<reference evidence="11" key="1">
    <citation type="submission" date="2020-10" db="EMBL/GenBank/DDBJ databases">
        <authorList>
            <person name="Gilroy R."/>
        </authorList>
    </citation>
    <scope>NUCLEOTIDE SEQUENCE</scope>
    <source>
        <strain evidence="11">ChiHile30-977</strain>
    </source>
</reference>
<dbReference type="GO" id="GO:0042941">
    <property type="term" value="P:D-alanine transmembrane transport"/>
    <property type="evidence" value="ECO:0007669"/>
    <property type="project" value="TreeGrafter"/>
</dbReference>
<dbReference type="CDD" id="cd06582">
    <property type="entry name" value="TM_PBP1_LivH_like"/>
    <property type="match status" value="1"/>
</dbReference>
<dbReference type="InterPro" id="IPR052157">
    <property type="entry name" value="BCAA_transport_permease"/>
</dbReference>
<evidence type="ECO:0000256" key="5">
    <source>
        <dbReference type="ARBA" id="ARBA00022692"/>
    </source>
</evidence>
<evidence type="ECO:0000313" key="12">
    <source>
        <dbReference type="Proteomes" id="UP000886819"/>
    </source>
</evidence>
<evidence type="ECO:0000256" key="10">
    <source>
        <dbReference type="SAM" id="Phobius"/>
    </source>
</evidence>
<feature type="transmembrane region" description="Helical" evidence="10">
    <location>
        <begin position="63"/>
        <end position="84"/>
    </location>
</feature>
<evidence type="ECO:0000256" key="8">
    <source>
        <dbReference type="ARBA" id="ARBA00023136"/>
    </source>
</evidence>
<dbReference type="EMBL" id="DVFI01000113">
    <property type="protein sequence ID" value="HIQ63576.1"/>
    <property type="molecule type" value="Genomic_DNA"/>
</dbReference>